<dbReference type="Proteomes" id="UP001367508">
    <property type="component" value="Unassembled WGS sequence"/>
</dbReference>
<name>A0AAN9M8C7_CANGL</name>
<accession>A0AAN9M8C7</accession>
<protein>
    <submittedName>
        <fullName evidence="1">Uncharacterized protein</fullName>
    </submittedName>
</protein>
<evidence type="ECO:0000313" key="2">
    <source>
        <dbReference type="Proteomes" id="UP001367508"/>
    </source>
</evidence>
<organism evidence="1 2">
    <name type="scientific">Canavalia gladiata</name>
    <name type="common">Sword bean</name>
    <name type="synonym">Dolichos gladiatus</name>
    <dbReference type="NCBI Taxonomy" id="3824"/>
    <lineage>
        <taxon>Eukaryota</taxon>
        <taxon>Viridiplantae</taxon>
        <taxon>Streptophyta</taxon>
        <taxon>Embryophyta</taxon>
        <taxon>Tracheophyta</taxon>
        <taxon>Spermatophyta</taxon>
        <taxon>Magnoliopsida</taxon>
        <taxon>eudicotyledons</taxon>
        <taxon>Gunneridae</taxon>
        <taxon>Pentapetalae</taxon>
        <taxon>rosids</taxon>
        <taxon>fabids</taxon>
        <taxon>Fabales</taxon>
        <taxon>Fabaceae</taxon>
        <taxon>Papilionoideae</taxon>
        <taxon>50 kb inversion clade</taxon>
        <taxon>NPAAA clade</taxon>
        <taxon>indigoferoid/millettioid clade</taxon>
        <taxon>Phaseoleae</taxon>
        <taxon>Canavalia</taxon>
    </lineage>
</organism>
<dbReference type="EMBL" id="JAYMYQ010000002">
    <property type="protein sequence ID" value="KAK7350125.1"/>
    <property type="molecule type" value="Genomic_DNA"/>
</dbReference>
<proteinExistence type="predicted"/>
<gene>
    <name evidence="1" type="ORF">VNO77_08265</name>
</gene>
<reference evidence="1 2" key="1">
    <citation type="submission" date="2024-01" db="EMBL/GenBank/DDBJ databases">
        <title>The genomes of 5 underutilized Papilionoideae crops provide insights into root nodulation and disease resistanc.</title>
        <authorList>
            <person name="Jiang F."/>
        </authorList>
    </citation>
    <scope>NUCLEOTIDE SEQUENCE [LARGE SCALE GENOMIC DNA]</scope>
    <source>
        <strain evidence="1">LVBAO_FW01</strain>
        <tissue evidence="1">Leaves</tissue>
    </source>
</reference>
<dbReference type="AlphaFoldDB" id="A0AAN9M8C7"/>
<keyword evidence="2" id="KW-1185">Reference proteome</keyword>
<comment type="caution">
    <text evidence="1">The sequence shown here is derived from an EMBL/GenBank/DDBJ whole genome shotgun (WGS) entry which is preliminary data.</text>
</comment>
<evidence type="ECO:0000313" key="1">
    <source>
        <dbReference type="EMBL" id="KAK7350125.1"/>
    </source>
</evidence>
<sequence length="104" mass="11788">MVRRSVPCDQTLFDSLLGRRSSGLSLGWELLLRLLTDPSRQFCPSSNARAQDSRLCLELKGPRRSNTSYNAEPRGHFCQFLKCDRRLTSEPAYSLPIPRLCSSV</sequence>